<dbReference type="Proteomes" id="UP000295499">
    <property type="component" value="Unassembled WGS sequence"/>
</dbReference>
<comment type="caution">
    <text evidence="1">The sequence shown here is derived from an EMBL/GenBank/DDBJ whole genome shotgun (WGS) entry which is preliminary data.</text>
</comment>
<proteinExistence type="predicted"/>
<dbReference type="PROSITE" id="PS51257">
    <property type="entry name" value="PROKAR_LIPOPROTEIN"/>
    <property type="match status" value="1"/>
</dbReference>
<reference evidence="1 2" key="1">
    <citation type="submission" date="2019-03" db="EMBL/GenBank/DDBJ databases">
        <title>Genomic Encyclopedia of Archaeal and Bacterial Type Strains, Phase II (KMG-II): from individual species to whole genera.</title>
        <authorList>
            <person name="Goeker M."/>
        </authorList>
    </citation>
    <scope>NUCLEOTIDE SEQUENCE [LARGE SCALE GENOMIC DNA]</scope>
    <source>
        <strain evidence="1 2">DSM 19034</strain>
    </source>
</reference>
<protein>
    <recommendedName>
        <fullName evidence="3">Cytochrome c domain-containing protein</fullName>
    </recommendedName>
</protein>
<accession>A0A4R6IFN7</accession>
<gene>
    <name evidence="1" type="ORF">CLV32_3488</name>
</gene>
<name>A0A4R6IFN7_9SPHI</name>
<organism evidence="1 2">
    <name type="scientific">Pedobacter duraquae</name>
    <dbReference type="NCBI Taxonomy" id="425511"/>
    <lineage>
        <taxon>Bacteria</taxon>
        <taxon>Pseudomonadati</taxon>
        <taxon>Bacteroidota</taxon>
        <taxon>Sphingobacteriia</taxon>
        <taxon>Sphingobacteriales</taxon>
        <taxon>Sphingobacteriaceae</taxon>
        <taxon>Pedobacter</taxon>
    </lineage>
</organism>
<evidence type="ECO:0000313" key="2">
    <source>
        <dbReference type="Proteomes" id="UP000295499"/>
    </source>
</evidence>
<dbReference type="AlphaFoldDB" id="A0A4R6IFN7"/>
<dbReference type="GO" id="GO:0020037">
    <property type="term" value="F:heme binding"/>
    <property type="evidence" value="ECO:0007669"/>
    <property type="project" value="InterPro"/>
</dbReference>
<dbReference type="GO" id="GO:0009055">
    <property type="term" value="F:electron transfer activity"/>
    <property type="evidence" value="ECO:0007669"/>
    <property type="project" value="InterPro"/>
</dbReference>
<evidence type="ECO:0000313" key="1">
    <source>
        <dbReference type="EMBL" id="TDO20854.1"/>
    </source>
</evidence>
<dbReference type="RefSeq" id="WP_133557680.1">
    <property type="nucleotide sequence ID" value="NZ_SNWM01000004.1"/>
</dbReference>
<sequence length="120" mass="12886">MSKSFRIIAIIAIVYSLLLACSKKQAEEFQPAVPGLPGAAAITYNNFVEPIFQTKCASCHATGRSAAAIFTLNGYSSVVANAARIKQAVLVNKTMPMGSSLSQSDLQSLQIWFDKGMIQQ</sequence>
<dbReference type="EMBL" id="SNWM01000004">
    <property type="protein sequence ID" value="TDO20854.1"/>
    <property type="molecule type" value="Genomic_DNA"/>
</dbReference>
<evidence type="ECO:0008006" key="3">
    <source>
        <dbReference type="Google" id="ProtNLM"/>
    </source>
</evidence>
<dbReference type="InterPro" id="IPR036909">
    <property type="entry name" value="Cyt_c-like_dom_sf"/>
</dbReference>
<dbReference type="OrthoDB" id="708774at2"/>
<dbReference type="SUPFAM" id="SSF46626">
    <property type="entry name" value="Cytochrome c"/>
    <property type="match status" value="1"/>
</dbReference>
<keyword evidence="2" id="KW-1185">Reference proteome</keyword>